<dbReference type="InterPro" id="IPR043502">
    <property type="entry name" value="DNA/RNA_pol_sf"/>
</dbReference>
<reference evidence="1 2" key="1">
    <citation type="journal article" date="2016" name="Environ. Microbiol.">
        <title>New Methyloceanibacter diversity from North Sea sediments includes methanotroph containing solely the soluble methane monooxygenase.</title>
        <authorList>
            <person name="Vekeman B."/>
            <person name="Kerckhof F.M."/>
            <person name="Cremers G."/>
            <person name="de Vos P."/>
            <person name="Vandamme P."/>
            <person name="Boon N."/>
            <person name="Op den Camp H.J."/>
            <person name="Heylen K."/>
        </authorList>
    </citation>
    <scope>NUCLEOTIDE SEQUENCE [LARGE SCALE GENOMIC DNA]</scope>
    <source>
        <strain evidence="1 2">R-67175</strain>
    </source>
</reference>
<comment type="caution">
    <text evidence="1">The sequence shown here is derived from an EMBL/GenBank/DDBJ whole genome shotgun (WGS) entry which is preliminary data.</text>
</comment>
<gene>
    <name evidence="1" type="ORF">AUC69_13520</name>
</gene>
<evidence type="ECO:0000313" key="1">
    <source>
        <dbReference type="EMBL" id="ODR96630.1"/>
    </source>
</evidence>
<dbReference type="Proteomes" id="UP000094472">
    <property type="component" value="Unassembled WGS sequence"/>
</dbReference>
<dbReference type="AlphaFoldDB" id="A0A1E3VSW3"/>
<dbReference type="SUPFAM" id="SSF56672">
    <property type="entry name" value="DNA/RNA polymerases"/>
    <property type="match status" value="1"/>
</dbReference>
<sequence>MDGDDGLWLDITGVSHLFGGESALLADLEKRLAGAGLTVRLGAAETLGGAHALARFARARRASRPPARSAPHWQVSPSRPCVFSLRQRTCCGGSG</sequence>
<organism evidence="1 2">
    <name type="scientific">Methyloceanibacter superfactus</name>
    <dbReference type="NCBI Taxonomy" id="1774969"/>
    <lineage>
        <taxon>Bacteria</taxon>
        <taxon>Pseudomonadati</taxon>
        <taxon>Pseudomonadota</taxon>
        <taxon>Alphaproteobacteria</taxon>
        <taxon>Hyphomicrobiales</taxon>
        <taxon>Hyphomicrobiaceae</taxon>
        <taxon>Methyloceanibacter</taxon>
    </lineage>
</organism>
<accession>A0A1E3VSW3</accession>
<dbReference type="STRING" id="1774969.AUC69_13520"/>
<evidence type="ECO:0000313" key="2">
    <source>
        <dbReference type="Proteomes" id="UP000094472"/>
    </source>
</evidence>
<name>A0A1E3VSW3_9HYPH</name>
<proteinExistence type="predicted"/>
<dbReference type="OrthoDB" id="9788640at2"/>
<dbReference type="EMBL" id="LPWF01000028">
    <property type="protein sequence ID" value="ODR96630.1"/>
    <property type="molecule type" value="Genomic_DNA"/>
</dbReference>
<protein>
    <submittedName>
        <fullName evidence="1">Uncharacterized protein</fullName>
    </submittedName>
</protein>
<keyword evidence="2" id="KW-1185">Reference proteome</keyword>